<dbReference type="HOGENOM" id="CLU_144847_1_0_11"/>
<proteinExistence type="predicted"/>
<reference evidence="1 2" key="1">
    <citation type="submission" date="2009-03" db="EMBL/GenBank/DDBJ databases">
        <title>Comparison of the complete genome sequences of Rhodococcus erythropolis PR4 and Rhodococcus opacus B4.</title>
        <authorList>
            <person name="Takarada H."/>
            <person name="Sekine M."/>
            <person name="Hosoyama A."/>
            <person name="Yamada R."/>
            <person name="Fujisawa T."/>
            <person name="Omata S."/>
            <person name="Shimizu A."/>
            <person name="Tsukatani N."/>
            <person name="Tanikawa S."/>
            <person name="Fujita N."/>
            <person name="Harayama S."/>
        </authorList>
    </citation>
    <scope>NUCLEOTIDE SEQUENCE [LARGE SCALE GENOMIC DNA]</scope>
    <source>
        <strain evidence="1 2">B4</strain>
    </source>
</reference>
<gene>
    <name evidence="1" type="ordered locus">ROP_68170</name>
</gene>
<dbReference type="Proteomes" id="UP000002212">
    <property type="component" value="Chromosome"/>
</dbReference>
<dbReference type="EMBL" id="AP011115">
    <property type="protein sequence ID" value="BAH55064.1"/>
    <property type="molecule type" value="Genomic_DNA"/>
</dbReference>
<dbReference type="PATRIC" id="fig|632772.20.peg.7106"/>
<name>C1B475_RHOOB</name>
<dbReference type="Gene3D" id="2.40.50.140">
    <property type="entry name" value="Nucleic acid-binding proteins"/>
    <property type="match status" value="1"/>
</dbReference>
<evidence type="ECO:0008006" key="3">
    <source>
        <dbReference type="Google" id="ProtNLM"/>
    </source>
</evidence>
<dbReference type="InterPro" id="IPR012340">
    <property type="entry name" value="NA-bd_OB-fold"/>
</dbReference>
<accession>C1B475</accession>
<evidence type="ECO:0000313" key="1">
    <source>
        <dbReference type="EMBL" id="BAH55064.1"/>
    </source>
</evidence>
<dbReference type="InterPro" id="IPR016499">
    <property type="entry name" value="NucleicA-bd_Rv2694c_prd"/>
</dbReference>
<organism evidence="1 2">
    <name type="scientific">Rhodococcus opacus (strain B4)</name>
    <dbReference type="NCBI Taxonomy" id="632772"/>
    <lineage>
        <taxon>Bacteria</taxon>
        <taxon>Bacillati</taxon>
        <taxon>Actinomycetota</taxon>
        <taxon>Actinomycetes</taxon>
        <taxon>Mycobacteriales</taxon>
        <taxon>Nocardiaceae</taxon>
        <taxon>Rhodococcus</taxon>
    </lineage>
</organism>
<dbReference type="AlphaFoldDB" id="C1B475"/>
<dbReference type="CDD" id="cd04488">
    <property type="entry name" value="RecG_wedge_OBF"/>
    <property type="match status" value="1"/>
</dbReference>
<dbReference type="PIRSF" id="PIRSF006910">
    <property type="entry name" value="NA_bind_Rv2694c_prd"/>
    <property type="match status" value="1"/>
</dbReference>
<sequence>MVWLRGTNGSTVANTQPYERREDLASHMLQERAMAPATAGYFRRLTRRLTEDLEQLDAEEMAETSQASGAQRACDCSRGEEVTMLGRLRSVEACPKSGNASIEAEFFDGTEQIKLVWIGRRRIPGIEPGKTLLVRGRVGERDGQKVIFNPYYELRGDS</sequence>
<dbReference type="STRING" id="632772.ROP_68170"/>
<dbReference type="KEGG" id="rop:ROP_68170"/>
<protein>
    <recommendedName>
        <fullName evidence="3">DNA-binding protein</fullName>
    </recommendedName>
</protein>
<evidence type="ECO:0000313" key="2">
    <source>
        <dbReference type="Proteomes" id="UP000002212"/>
    </source>
</evidence>